<keyword evidence="4 8" id="KW-0238">DNA-binding</keyword>
<dbReference type="InterPro" id="IPR036953">
    <property type="entry name" value="GreA/GreB_C_sf"/>
</dbReference>
<keyword evidence="12" id="KW-0251">Elongation factor</keyword>
<evidence type="ECO:0000256" key="9">
    <source>
        <dbReference type="RuleBase" id="RU000556"/>
    </source>
</evidence>
<evidence type="ECO:0000256" key="4">
    <source>
        <dbReference type="ARBA" id="ARBA00023125"/>
    </source>
</evidence>
<evidence type="ECO:0000256" key="2">
    <source>
        <dbReference type="ARBA" id="ARBA00013729"/>
    </source>
</evidence>
<gene>
    <name evidence="8" type="primary">greA</name>
    <name evidence="12" type="ORF">COT26_01130</name>
</gene>
<dbReference type="FunFam" id="3.10.50.30:FF:000001">
    <property type="entry name" value="Transcription elongation factor GreA"/>
    <property type="match status" value="1"/>
</dbReference>
<dbReference type="NCBIfam" id="NF001263">
    <property type="entry name" value="PRK00226.1-4"/>
    <property type="match status" value="1"/>
</dbReference>
<dbReference type="InterPro" id="IPR028624">
    <property type="entry name" value="Tscrpt_elong_fac_GreA/B"/>
</dbReference>
<dbReference type="HAMAP" id="MF_00105">
    <property type="entry name" value="GreA_GreB"/>
    <property type="match status" value="1"/>
</dbReference>
<dbReference type="GO" id="GO:0003746">
    <property type="term" value="F:translation elongation factor activity"/>
    <property type="evidence" value="ECO:0007669"/>
    <property type="project" value="UniProtKB-KW"/>
</dbReference>
<feature type="domain" description="Transcription elongation factor GreA/GreB N-terminal" evidence="11">
    <location>
        <begin position="5"/>
        <end position="74"/>
    </location>
</feature>
<dbReference type="PIRSF" id="PIRSF006092">
    <property type="entry name" value="GreA_GreB"/>
    <property type="match status" value="1"/>
</dbReference>
<dbReference type="GO" id="GO:0006354">
    <property type="term" value="P:DNA-templated transcription elongation"/>
    <property type="evidence" value="ECO:0007669"/>
    <property type="project" value="TreeGrafter"/>
</dbReference>
<dbReference type="Pfam" id="PF03449">
    <property type="entry name" value="GreA_GreB_N"/>
    <property type="match status" value="1"/>
</dbReference>
<dbReference type="PANTHER" id="PTHR30437:SF4">
    <property type="entry name" value="TRANSCRIPTION ELONGATION FACTOR GREA"/>
    <property type="match status" value="1"/>
</dbReference>
<accession>A0A2H0YR03</accession>
<keyword evidence="3 8" id="KW-0805">Transcription regulation</keyword>
<organism evidence="12 13">
    <name type="scientific">Candidatus Kerfeldbacteria bacterium CG08_land_8_20_14_0_20_43_14</name>
    <dbReference type="NCBI Taxonomy" id="2014246"/>
    <lineage>
        <taxon>Bacteria</taxon>
        <taxon>Candidatus Kerfeldiibacteriota</taxon>
    </lineage>
</organism>
<comment type="similarity">
    <text evidence="1 8 9">Belongs to the GreA/GreB family.</text>
</comment>
<dbReference type="EMBL" id="PEXW01000021">
    <property type="protein sequence ID" value="PIS40856.1"/>
    <property type="molecule type" value="Genomic_DNA"/>
</dbReference>
<name>A0A2H0YR03_9BACT</name>
<dbReference type="InterPro" id="IPR023459">
    <property type="entry name" value="Tscrpt_elong_fac_GreA/B_fam"/>
</dbReference>
<evidence type="ECO:0000313" key="12">
    <source>
        <dbReference type="EMBL" id="PIS40856.1"/>
    </source>
</evidence>
<dbReference type="InterPro" id="IPR006359">
    <property type="entry name" value="Tscrpt_elong_fac_GreA"/>
</dbReference>
<comment type="caution">
    <text evidence="12">The sequence shown here is derived from an EMBL/GenBank/DDBJ whole genome shotgun (WGS) entry which is preliminary data.</text>
</comment>
<evidence type="ECO:0000259" key="11">
    <source>
        <dbReference type="Pfam" id="PF03449"/>
    </source>
</evidence>
<dbReference type="GO" id="GO:0003677">
    <property type="term" value="F:DNA binding"/>
    <property type="evidence" value="ECO:0007669"/>
    <property type="project" value="UniProtKB-UniRule"/>
</dbReference>
<evidence type="ECO:0000256" key="6">
    <source>
        <dbReference type="ARBA" id="ARBA00024916"/>
    </source>
</evidence>
<dbReference type="InterPro" id="IPR036805">
    <property type="entry name" value="Tscrpt_elong_fac_GreA/B_N_sf"/>
</dbReference>
<dbReference type="Gene3D" id="3.10.50.30">
    <property type="entry name" value="Transcription elongation factor, GreA/GreB, C-terminal domain"/>
    <property type="match status" value="1"/>
</dbReference>
<dbReference type="Proteomes" id="UP000236845">
    <property type="component" value="Unassembled WGS sequence"/>
</dbReference>
<dbReference type="NCBIfam" id="TIGR01462">
    <property type="entry name" value="greA"/>
    <property type="match status" value="1"/>
</dbReference>
<evidence type="ECO:0000256" key="1">
    <source>
        <dbReference type="ARBA" id="ARBA00008213"/>
    </source>
</evidence>
<evidence type="ECO:0000256" key="8">
    <source>
        <dbReference type="HAMAP-Rule" id="MF_00105"/>
    </source>
</evidence>
<sequence length="151" mass="16610">MDKQFLTPEGFEKLKAEINFLKTVKRKELADRIQEAKELGDLSENAEYQEAKNEQSFVEGRVVELESILKNAVVITPSNSNLVQVGSTVEVEINNNLKTFCIVGSNEADPVNGRVSNVSPLGQAFLGKQVGEKVMVKTPSGEMEAKIISIK</sequence>
<keyword evidence="5 8" id="KW-0804">Transcription</keyword>
<evidence type="ECO:0000259" key="10">
    <source>
        <dbReference type="Pfam" id="PF01272"/>
    </source>
</evidence>
<dbReference type="Gene3D" id="1.10.287.180">
    <property type="entry name" value="Transcription elongation factor, GreA/GreB, N-terminal domain"/>
    <property type="match status" value="1"/>
</dbReference>
<keyword evidence="12" id="KW-0648">Protein biosynthesis</keyword>
<dbReference type="GO" id="GO:0070063">
    <property type="term" value="F:RNA polymerase binding"/>
    <property type="evidence" value="ECO:0007669"/>
    <property type="project" value="InterPro"/>
</dbReference>
<dbReference type="InterPro" id="IPR022691">
    <property type="entry name" value="Tscrpt_elong_fac_GreA/B_N"/>
</dbReference>
<dbReference type="AlphaFoldDB" id="A0A2H0YR03"/>
<dbReference type="FunFam" id="1.10.287.180:FF:000001">
    <property type="entry name" value="Transcription elongation factor GreA"/>
    <property type="match status" value="1"/>
</dbReference>
<evidence type="ECO:0000256" key="3">
    <source>
        <dbReference type="ARBA" id="ARBA00023015"/>
    </source>
</evidence>
<dbReference type="Pfam" id="PF01272">
    <property type="entry name" value="GreA_GreB"/>
    <property type="match status" value="1"/>
</dbReference>
<proteinExistence type="inferred from homology"/>
<evidence type="ECO:0000256" key="7">
    <source>
        <dbReference type="ARBA" id="ARBA00030776"/>
    </source>
</evidence>
<evidence type="ECO:0000256" key="5">
    <source>
        <dbReference type="ARBA" id="ARBA00023163"/>
    </source>
</evidence>
<dbReference type="SUPFAM" id="SSF46557">
    <property type="entry name" value="GreA transcript cleavage protein, N-terminal domain"/>
    <property type="match status" value="1"/>
</dbReference>
<dbReference type="SUPFAM" id="SSF54534">
    <property type="entry name" value="FKBP-like"/>
    <property type="match status" value="1"/>
</dbReference>
<dbReference type="PROSITE" id="PS00829">
    <property type="entry name" value="GREAB_1"/>
    <property type="match status" value="1"/>
</dbReference>
<dbReference type="InterPro" id="IPR018151">
    <property type="entry name" value="TF_GreA/GreB_CS"/>
</dbReference>
<dbReference type="GO" id="GO:0032784">
    <property type="term" value="P:regulation of DNA-templated transcription elongation"/>
    <property type="evidence" value="ECO:0007669"/>
    <property type="project" value="UniProtKB-UniRule"/>
</dbReference>
<comment type="function">
    <text evidence="6 8 9">Necessary for efficient RNA polymerase transcription elongation past template-encoded arresting sites. The arresting sites in DNA have the property of trapping a certain fraction of elongating RNA polymerases that pass through, resulting in locked ternary complexes. Cleavage of the nascent transcript by cleavage factors such as GreA or GreB allows the resumption of elongation from the new 3'terminus. GreA releases sequences of 2 to 3 nucleotides.</text>
</comment>
<evidence type="ECO:0000313" key="13">
    <source>
        <dbReference type="Proteomes" id="UP000236845"/>
    </source>
</evidence>
<protein>
    <recommendedName>
        <fullName evidence="2 8">Transcription elongation factor GreA</fullName>
    </recommendedName>
    <alternativeName>
        <fullName evidence="7 8">Transcript cleavage factor GreA</fullName>
    </alternativeName>
</protein>
<feature type="domain" description="Transcription elongation factor GreA/GreB C-terminal" evidence="10">
    <location>
        <begin position="81"/>
        <end position="151"/>
    </location>
</feature>
<dbReference type="InterPro" id="IPR001437">
    <property type="entry name" value="Tscrpt_elong_fac_GreA/B_C"/>
</dbReference>
<dbReference type="PANTHER" id="PTHR30437">
    <property type="entry name" value="TRANSCRIPTION ELONGATION FACTOR GREA"/>
    <property type="match status" value="1"/>
</dbReference>
<reference evidence="13" key="1">
    <citation type="submission" date="2017-09" db="EMBL/GenBank/DDBJ databases">
        <title>Depth-based differentiation of microbial function through sediment-hosted aquifers and enrichment of novel symbionts in the deep terrestrial subsurface.</title>
        <authorList>
            <person name="Probst A.J."/>
            <person name="Ladd B."/>
            <person name="Jarett J.K."/>
            <person name="Geller-Mcgrath D.E."/>
            <person name="Sieber C.M.K."/>
            <person name="Emerson J.B."/>
            <person name="Anantharaman K."/>
            <person name="Thomas B.C."/>
            <person name="Malmstrom R."/>
            <person name="Stieglmeier M."/>
            <person name="Klingl A."/>
            <person name="Woyke T."/>
            <person name="Ryan C.M."/>
            <person name="Banfield J.F."/>
        </authorList>
    </citation>
    <scope>NUCLEOTIDE SEQUENCE [LARGE SCALE GENOMIC DNA]</scope>
</reference>